<dbReference type="SUPFAM" id="SSF55486">
    <property type="entry name" value="Metalloproteases ('zincins'), catalytic domain"/>
    <property type="match status" value="1"/>
</dbReference>
<dbReference type="GO" id="GO:0008270">
    <property type="term" value="F:zinc ion binding"/>
    <property type="evidence" value="ECO:0007669"/>
    <property type="project" value="InterPro"/>
</dbReference>
<feature type="signal peptide" evidence="1">
    <location>
        <begin position="1"/>
        <end position="21"/>
    </location>
</feature>
<reference evidence="3" key="1">
    <citation type="submission" date="2022-06" db="EMBL/GenBank/DDBJ databases">
        <title>Isolation of gut microbiota from human fecal samples.</title>
        <authorList>
            <person name="Pamer E.G."/>
            <person name="Barat B."/>
            <person name="Waligurski E."/>
            <person name="Medina S."/>
            <person name="Paddock L."/>
            <person name="Mostad J."/>
        </authorList>
    </citation>
    <scope>NUCLEOTIDE SEQUENCE</scope>
    <source>
        <strain evidence="3">DFI.6.22</strain>
    </source>
</reference>
<evidence type="ECO:0000313" key="3">
    <source>
        <dbReference type="EMBL" id="MCQ5082605.1"/>
    </source>
</evidence>
<proteinExistence type="predicted"/>
<evidence type="ECO:0000259" key="2">
    <source>
        <dbReference type="Pfam" id="PF01433"/>
    </source>
</evidence>
<accession>A0AAJ1CGE4</accession>
<gene>
    <name evidence="3" type="ORF">NE651_06820</name>
</gene>
<protein>
    <recommendedName>
        <fullName evidence="2">Peptidase M1 membrane alanine aminopeptidase domain-containing protein</fullName>
    </recommendedName>
</protein>
<feature type="chain" id="PRO_5042528583" description="Peptidase M1 membrane alanine aminopeptidase domain-containing protein" evidence="1">
    <location>
        <begin position="22"/>
        <end position="423"/>
    </location>
</feature>
<dbReference type="Proteomes" id="UP001205035">
    <property type="component" value="Unassembled WGS sequence"/>
</dbReference>
<dbReference type="EMBL" id="JANGBQ010000007">
    <property type="protein sequence ID" value="MCQ5082605.1"/>
    <property type="molecule type" value="Genomic_DNA"/>
</dbReference>
<feature type="domain" description="Peptidase M1 membrane alanine aminopeptidase" evidence="2">
    <location>
        <begin position="283"/>
        <end position="393"/>
    </location>
</feature>
<dbReference type="InterPro" id="IPR014782">
    <property type="entry name" value="Peptidase_M1_dom"/>
</dbReference>
<evidence type="ECO:0000256" key="1">
    <source>
        <dbReference type="SAM" id="SignalP"/>
    </source>
</evidence>
<dbReference type="RefSeq" id="WP_022332384.1">
    <property type="nucleotide sequence ID" value="NZ_DAWDXQ010000004.1"/>
</dbReference>
<dbReference type="InterPro" id="IPR027268">
    <property type="entry name" value="Peptidase_M4/M1_CTD_sf"/>
</dbReference>
<dbReference type="Gene3D" id="1.10.390.10">
    <property type="entry name" value="Neutral Protease Domain 2"/>
    <property type="match status" value="1"/>
</dbReference>
<organism evidence="3 4">
    <name type="scientific">Alistipes onderdonkii</name>
    <dbReference type="NCBI Taxonomy" id="328813"/>
    <lineage>
        <taxon>Bacteria</taxon>
        <taxon>Pseudomonadati</taxon>
        <taxon>Bacteroidota</taxon>
        <taxon>Bacteroidia</taxon>
        <taxon>Bacteroidales</taxon>
        <taxon>Rikenellaceae</taxon>
        <taxon>Alistipes</taxon>
    </lineage>
</organism>
<dbReference type="AlphaFoldDB" id="A0AAJ1CGE4"/>
<comment type="caution">
    <text evidence="3">The sequence shown here is derived from an EMBL/GenBank/DDBJ whole genome shotgun (WGS) entry which is preliminary data.</text>
</comment>
<keyword evidence="1" id="KW-0732">Signal</keyword>
<name>A0AAJ1CGE4_9BACT</name>
<dbReference type="Pfam" id="PF01433">
    <property type="entry name" value="Peptidase_M1"/>
    <property type="match status" value="1"/>
</dbReference>
<evidence type="ECO:0000313" key="4">
    <source>
        <dbReference type="Proteomes" id="UP001205035"/>
    </source>
</evidence>
<dbReference type="GO" id="GO:0008237">
    <property type="term" value="F:metallopeptidase activity"/>
    <property type="evidence" value="ECO:0007669"/>
    <property type="project" value="InterPro"/>
</dbReference>
<sequence length="423" mass="48295">MKLRIAITCLSACLLPAPALRAQDSPRVACYDLTVRIDVPERRVTVGGSFDVNFLGSDSIALVLWRHARIDTMRCDGHEAAYRFDTLAPAPTRFIPDGRALTLYRPAGSPDRCRIGTRYTLDMHEVQGPAKSFNDRWIEIGYYTGWYPVCNGTSADRSHLRIGITDGYTVSGSGIISRTDDGMWEMDQPWEGFDNVILASPVLKTRRMSDNGTTIEFIYTDFPDADAESALNCSYDALKFFRRLYKIAEEENTYIKFSLSASGTSGGYSRKNFITLNSGSFNEYILRNTAHEISHFWWNKAPVESWHDWLNESFAEFSALQYLRHARGEEAYAKRVEMYREKTRRIRPIWGIDRADREAHTALYEKGSVLLADLLVRVGEEPFFDFLAAVIRARIADTPAFLDLAETRLGLENRNWIEQRLKQ</sequence>